<dbReference type="KEGG" id="fbm:MQE35_03945"/>
<dbReference type="AlphaFoldDB" id="A0A9E7CUH6"/>
<dbReference type="InterPro" id="IPR017850">
    <property type="entry name" value="Alkaline_phosphatase_core_sf"/>
</dbReference>
<dbReference type="GO" id="GO:0004065">
    <property type="term" value="F:arylsulfatase activity"/>
    <property type="evidence" value="ECO:0007669"/>
    <property type="project" value="TreeGrafter"/>
</dbReference>
<proteinExistence type="inferred from homology"/>
<accession>A0A9E7CUH6</accession>
<keyword evidence="5" id="KW-1185">Reference proteome</keyword>
<dbReference type="Gene3D" id="3.30.1120.10">
    <property type="match status" value="1"/>
</dbReference>
<sequence>MADDLGYGDLSFTGQEKFQTPNIDKLARDGIFFTQHYSGSTVCAPSRSSLMTGLHTGHTFIRGNKEIEPEGQYPLDSTVVTIAERLKEAGYVTGAFGKWGLGYPLSEGNPNNQGFDEFYGYNCQRIGHNYYPYHMWNNETKEIIEGNKVKNTNVYGPEIIHQKALSFIEKNKDNPFFMYYPSIIPHAELAAPEEYIDKFRGKLLPEKEYKGVDEGPGYKNGGYGSQKDTHAAFAAMMYILDEQVGEIRKKVEDMGIAENTIILFTSDNGPHQEGGADPDYFNSNAQFRGYKRDLYEGGIRVPLIASWKGKIKPNITSDHVSAFWDFFPTACDIAWIDKPENIDGISFLPELLGKPQKKHEYLYWEFHEHGGKQAVRLGDWKGVRLNMSENPDSSIELYNLALDPDEKNNVAEQNPEVVKKISHIMEKEHTPSKEFSFKYEMN</sequence>
<dbReference type="EMBL" id="CP094358">
    <property type="protein sequence ID" value="UOB18447.1"/>
    <property type="molecule type" value="Genomic_DNA"/>
</dbReference>
<evidence type="ECO:0000259" key="3">
    <source>
        <dbReference type="Pfam" id="PF00884"/>
    </source>
</evidence>
<keyword evidence="2" id="KW-0378">Hydrolase</keyword>
<dbReference type="Gene3D" id="3.40.720.10">
    <property type="entry name" value="Alkaline Phosphatase, subunit A"/>
    <property type="match status" value="1"/>
</dbReference>
<organism evidence="4 5">
    <name type="scientific">Abyssalbus ytuae</name>
    <dbReference type="NCBI Taxonomy" id="2926907"/>
    <lineage>
        <taxon>Bacteria</taxon>
        <taxon>Pseudomonadati</taxon>
        <taxon>Bacteroidota</taxon>
        <taxon>Flavobacteriia</taxon>
        <taxon>Flavobacteriales</taxon>
        <taxon>Flavobacteriaceae</taxon>
        <taxon>Abyssalbus</taxon>
    </lineage>
</organism>
<evidence type="ECO:0000313" key="4">
    <source>
        <dbReference type="EMBL" id="UOB18447.1"/>
    </source>
</evidence>
<dbReference type="SUPFAM" id="SSF53649">
    <property type="entry name" value="Alkaline phosphatase-like"/>
    <property type="match status" value="1"/>
</dbReference>
<dbReference type="CDD" id="cd16145">
    <property type="entry name" value="ARS_like"/>
    <property type="match status" value="1"/>
</dbReference>
<evidence type="ECO:0000256" key="1">
    <source>
        <dbReference type="ARBA" id="ARBA00008779"/>
    </source>
</evidence>
<feature type="domain" description="Sulfatase N-terminal" evidence="3">
    <location>
        <begin position="1"/>
        <end position="334"/>
    </location>
</feature>
<dbReference type="InterPro" id="IPR050738">
    <property type="entry name" value="Sulfatase"/>
</dbReference>
<dbReference type="PANTHER" id="PTHR42693">
    <property type="entry name" value="ARYLSULFATASE FAMILY MEMBER"/>
    <property type="match status" value="1"/>
</dbReference>
<reference evidence="4" key="1">
    <citation type="submission" date="2022-03" db="EMBL/GenBank/DDBJ databases">
        <title>Description of Abyssus ytuae gen. nov., sp. nov., a novel member of the family Flavobacteriaceae isolated from the sediment of Mariana Trench.</title>
        <authorList>
            <person name="Zhang J."/>
            <person name="Xu X."/>
        </authorList>
    </citation>
    <scope>NUCLEOTIDE SEQUENCE</scope>
    <source>
        <strain evidence="4">MT3330</strain>
    </source>
</reference>
<name>A0A9E7CUH6_9FLAO</name>
<gene>
    <name evidence="4" type="ORF">MQE35_03945</name>
</gene>
<dbReference type="Proteomes" id="UP000831290">
    <property type="component" value="Chromosome"/>
</dbReference>
<protein>
    <submittedName>
        <fullName evidence="4">Arylsulfatase</fullName>
    </submittedName>
</protein>
<comment type="similarity">
    <text evidence="1">Belongs to the sulfatase family.</text>
</comment>
<dbReference type="InterPro" id="IPR000917">
    <property type="entry name" value="Sulfatase_N"/>
</dbReference>
<dbReference type="Pfam" id="PF00884">
    <property type="entry name" value="Sulfatase"/>
    <property type="match status" value="1"/>
</dbReference>
<evidence type="ECO:0000256" key="2">
    <source>
        <dbReference type="ARBA" id="ARBA00022801"/>
    </source>
</evidence>
<evidence type="ECO:0000313" key="5">
    <source>
        <dbReference type="Proteomes" id="UP000831290"/>
    </source>
</evidence>
<dbReference type="PANTHER" id="PTHR42693:SF53">
    <property type="entry name" value="ENDO-4-O-SULFATASE"/>
    <property type="match status" value="1"/>
</dbReference>